<dbReference type="KEGG" id="nbg:DV706_13045"/>
<feature type="region of interest" description="Disordered" evidence="1">
    <location>
        <begin position="95"/>
        <end position="127"/>
    </location>
</feature>
<dbReference type="EMBL" id="CP031305">
    <property type="protein sequence ID" value="QCC55310.1"/>
    <property type="molecule type" value="Genomic_DNA"/>
</dbReference>
<evidence type="ECO:0000256" key="1">
    <source>
        <dbReference type="SAM" id="MobiDB-lite"/>
    </source>
</evidence>
<gene>
    <name evidence="2" type="ORF">DV706_13045</name>
</gene>
<name>A0A4D6HNB6_9EURY</name>
<feature type="region of interest" description="Disordered" evidence="1">
    <location>
        <begin position="23"/>
        <end position="53"/>
    </location>
</feature>
<proteinExistence type="predicted"/>
<organism evidence="2 3">
    <name type="scientific">Natronorubrum bangense</name>
    <dbReference type="NCBI Taxonomy" id="61858"/>
    <lineage>
        <taxon>Archaea</taxon>
        <taxon>Methanobacteriati</taxon>
        <taxon>Methanobacteriota</taxon>
        <taxon>Stenosarchaea group</taxon>
        <taxon>Halobacteria</taxon>
        <taxon>Halobacteriales</taxon>
        <taxon>Natrialbaceae</taxon>
        <taxon>Natronorubrum</taxon>
    </lineage>
</organism>
<reference evidence="2 3" key="1">
    <citation type="journal article" date="2019" name="Nat. Commun.">
        <title>A new type of DNA phosphorothioation-based antiviral system in archaea.</title>
        <authorList>
            <person name="Xiong L."/>
            <person name="Liu S."/>
            <person name="Chen S."/>
            <person name="Xiao Y."/>
            <person name="Zhu B."/>
            <person name="Gao Y."/>
            <person name="Zhang Y."/>
            <person name="Chen B."/>
            <person name="Luo J."/>
            <person name="Deng Z."/>
            <person name="Chen X."/>
            <person name="Wang L."/>
            <person name="Chen S."/>
        </authorList>
    </citation>
    <scope>NUCLEOTIDE SEQUENCE [LARGE SCALE GENOMIC DNA]</scope>
    <source>
        <strain evidence="2 3">JCM 10635</strain>
    </source>
</reference>
<sequence length="370" mass="39938">MNRRTILKTVAAGSIVPAAHIGKQTVASEPADTTAADSDMTTDSDTTADHEDTPVAVRIVEIPETVTGGAVLEWTVEVENPTDQSIRPTIEYTVDGEPAGNVTLTVGPGETERPFPSSYRTEPVPEDDEVTVRADANGETDERTVGIRATDELDPELQFPDPEPAVQPETTVHFEVGAVDPDAVQTTTWWIDGENVGDTLADPWQGVYYVEQAAHYWQETFESDGHDKRDETYEVVAGVDVDGEQYRASWTITVTPTGLEDPTIDTARPAPGPLEISPGGMTLEIDVSDPDGNLERVVWWLTQADRILGVSDVSGASDTATLSVDSGRCHSCQLIPWVITADGTFTAEPLWEFVEPGIDPDGAGLETESF</sequence>
<evidence type="ECO:0000313" key="3">
    <source>
        <dbReference type="Proteomes" id="UP000296822"/>
    </source>
</evidence>
<evidence type="ECO:0000313" key="2">
    <source>
        <dbReference type="EMBL" id="QCC55310.1"/>
    </source>
</evidence>
<dbReference type="AlphaFoldDB" id="A0A4D6HNB6"/>
<protein>
    <submittedName>
        <fullName evidence="2">Uncharacterized protein</fullName>
    </submittedName>
</protein>
<feature type="compositionally biased region" description="Low complexity" evidence="1">
    <location>
        <begin position="31"/>
        <end position="45"/>
    </location>
</feature>
<dbReference type="Proteomes" id="UP000296822">
    <property type="component" value="Chromosome"/>
</dbReference>
<accession>A0A4D6HNB6</accession>